<name>A0A101QBE1_STRCK</name>
<dbReference type="SUPFAM" id="SSF140453">
    <property type="entry name" value="EsxAB dimer-like"/>
    <property type="match status" value="1"/>
</dbReference>
<keyword evidence="2" id="KW-1185">Reference proteome</keyword>
<organism evidence="1 2">
    <name type="scientific">Streptomyces corchorusii</name>
    <name type="common">Streptomyces chibaensis</name>
    <dbReference type="NCBI Taxonomy" id="1903"/>
    <lineage>
        <taxon>Bacteria</taxon>
        <taxon>Bacillati</taxon>
        <taxon>Actinomycetota</taxon>
        <taxon>Actinomycetes</taxon>
        <taxon>Kitasatosporales</taxon>
        <taxon>Streptomycetaceae</taxon>
        <taxon>Streptomyces</taxon>
    </lineage>
</organism>
<dbReference type="InterPro" id="IPR036689">
    <property type="entry name" value="ESAT-6-like_sf"/>
</dbReference>
<sequence>MVGSRICEPGEATVTGDGKVPGKVLDIKTADIKAAAPAFQQGAIDLSKALTTLIQTLDGLGEPWGHDEQGNEFGNAYKPQQKKIESAAGILVLGLTSIHEAMVDLSDGHVDNDQLIAGMFTQVKTGKQSDGAGER</sequence>
<dbReference type="Proteomes" id="UP000053398">
    <property type="component" value="Unassembled WGS sequence"/>
</dbReference>
<proteinExistence type="predicted"/>
<dbReference type="EMBL" id="LMWP01000017">
    <property type="protein sequence ID" value="KUN26837.1"/>
    <property type="molecule type" value="Genomic_DNA"/>
</dbReference>
<evidence type="ECO:0000313" key="1">
    <source>
        <dbReference type="EMBL" id="KUN26837.1"/>
    </source>
</evidence>
<evidence type="ECO:0008006" key="3">
    <source>
        <dbReference type="Google" id="ProtNLM"/>
    </source>
</evidence>
<evidence type="ECO:0000313" key="2">
    <source>
        <dbReference type="Proteomes" id="UP000053398"/>
    </source>
</evidence>
<dbReference type="Gene3D" id="1.10.287.1060">
    <property type="entry name" value="ESAT-6-like"/>
    <property type="match status" value="1"/>
</dbReference>
<reference evidence="1 2" key="1">
    <citation type="submission" date="2015-10" db="EMBL/GenBank/DDBJ databases">
        <title>Draft genome sequence of Streptomyces corchorusii DSM 40340, type strain for the species Streptomyces corchorusii.</title>
        <authorList>
            <person name="Ruckert C."/>
            <person name="Winkler A."/>
            <person name="Kalinowski J."/>
            <person name="Kampfer P."/>
            <person name="Glaeser S."/>
        </authorList>
    </citation>
    <scope>NUCLEOTIDE SEQUENCE [LARGE SCALE GENOMIC DNA]</scope>
    <source>
        <strain evidence="1 2">DSM 40340</strain>
    </source>
</reference>
<comment type="caution">
    <text evidence="1">The sequence shown here is derived from an EMBL/GenBank/DDBJ whole genome shotgun (WGS) entry which is preliminary data.</text>
</comment>
<protein>
    <recommendedName>
        <fullName evidence="3">WXG100 family type VII secretion target</fullName>
    </recommendedName>
</protein>
<gene>
    <name evidence="1" type="ORF">AQJ11_16225</name>
</gene>
<dbReference type="AlphaFoldDB" id="A0A101QBE1"/>
<accession>A0A101QBE1</accession>